<dbReference type="RefSeq" id="WP_091711621.1">
    <property type="nucleotide sequence ID" value="NZ_FOSH01000002.1"/>
</dbReference>
<evidence type="ECO:0000313" key="5">
    <source>
        <dbReference type="Proteomes" id="UP000198924"/>
    </source>
</evidence>
<feature type="signal peptide" evidence="3">
    <location>
        <begin position="1"/>
        <end position="23"/>
    </location>
</feature>
<protein>
    <submittedName>
        <fullName evidence="4">Putative beta-barrel porin-2, OmpL-like. bbp2</fullName>
    </submittedName>
</protein>
<evidence type="ECO:0000256" key="2">
    <source>
        <dbReference type="SAM" id="MobiDB-lite"/>
    </source>
</evidence>
<feature type="chain" id="PRO_5011532683" evidence="3">
    <location>
        <begin position="24"/>
        <end position="457"/>
    </location>
</feature>
<organism evidence="4 5">
    <name type="scientific">Methylophaga sulfidovorans</name>
    <dbReference type="NCBI Taxonomy" id="45496"/>
    <lineage>
        <taxon>Bacteria</taxon>
        <taxon>Pseudomonadati</taxon>
        <taxon>Pseudomonadota</taxon>
        <taxon>Gammaproteobacteria</taxon>
        <taxon>Thiotrichales</taxon>
        <taxon>Piscirickettsiaceae</taxon>
        <taxon>Methylophaga</taxon>
    </lineage>
</organism>
<keyword evidence="3" id="KW-0732">Signal</keyword>
<dbReference type="Proteomes" id="UP000198924">
    <property type="component" value="Unassembled WGS sequence"/>
</dbReference>
<keyword evidence="5" id="KW-1185">Reference proteome</keyword>
<dbReference type="SUPFAM" id="SSF56935">
    <property type="entry name" value="Porins"/>
    <property type="match status" value="1"/>
</dbReference>
<dbReference type="Gene3D" id="2.40.160.10">
    <property type="entry name" value="Porin"/>
    <property type="match status" value="1"/>
</dbReference>
<evidence type="ECO:0000256" key="1">
    <source>
        <dbReference type="SAM" id="Coils"/>
    </source>
</evidence>
<name>A0A1I3V588_9GAMM</name>
<dbReference type="AlphaFoldDB" id="A0A1I3V588"/>
<dbReference type="InterPro" id="IPR023614">
    <property type="entry name" value="Porin_dom_sf"/>
</dbReference>
<dbReference type="InterPro" id="IPR011486">
    <property type="entry name" value="BBP2"/>
</dbReference>
<evidence type="ECO:0000313" key="4">
    <source>
        <dbReference type="EMBL" id="SFJ90435.1"/>
    </source>
</evidence>
<gene>
    <name evidence="4" type="ORF">SAMN04488079_102245</name>
</gene>
<dbReference type="OrthoDB" id="9788733at2"/>
<dbReference type="Pfam" id="PF07642">
    <property type="entry name" value="BBP2"/>
    <property type="match status" value="1"/>
</dbReference>
<reference evidence="5" key="1">
    <citation type="submission" date="2016-10" db="EMBL/GenBank/DDBJ databases">
        <authorList>
            <person name="Varghese N."/>
            <person name="Submissions S."/>
        </authorList>
    </citation>
    <scope>NUCLEOTIDE SEQUENCE [LARGE SCALE GENOMIC DNA]</scope>
    <source>
        <strain evidence="5">DSM 11578</strain>
    </source>
</reference>
<dbReference type="EMBL" id="FOSH01000002">
    <property type="protein sequence ID" value="SFJ90435.1"/>
    <property type="molecule type" value="Genomic_DNA"/>
</dbReference>
<evidence type="ECO:0000256" key="3">
    <source>
        <dbReference type="SAM" id="SignalP"/>
    </source>
</evidence>
<proteinExistence type="predicted"/>
<feature type="region of interest" description="Disordered" evidence="2">
    <location>
        <begin position="281"/>
        <end position="302"/>
    </location>
</feature>
<sequence>MKSKKLLVLLMTAALSPVSPAFAGDIDDLKQEIAKMRADYEQRIQQLEQRLSDAEATTQAVADEVATAPEAPAPVASANSSNTFNPAISMVLNGSFNQYQNHADDYTIDGFNVQGEGGLDSEGFSLGESELTVSSNIDQLFYGQATLAVHDHDDETELEVEEAFIETLGLGNGLTVRAGRYYAPIGYLNERHSHAWNFADAPLIYRGLFGNQLSTDGVKLSYLLPTDYMFEVGTSVGNGDSYPGSGDHSGIGDWLVYAKTGGDIGIESSWQAGISHWRSSPDDRSYNGGHGHSHGDEEESSAVFNGDTDITNLSLVYKWAPNGNFRQENLTLISEFMYLHDDGNIRHGTDEFANYDGKQYGGYLEGIYQFNPQWRSGVRYDWLGSKHHASDDELLADAGLEGGRSHPQRTSAMVEYLPSEFSRIRAQINHDQSYSDDDWQMILQYTVSLGAHGAHQY</sequence>
<keyword evidence="1" id="KW-0175">Coiled coil</keyword>
<dbReference type="STRING" id="45496.SAMN04488079_102245"/>
<accession>A0A1I3V588</accession>
<feature type="coiled-coil region" evidence="1">
    <location>
        <begin position="26"/>
        <end position="64"/>
    </location>
</feature>